<feature type="non-terminal residue" evidence="5">
    <location>
        <position position="1"/>
    </location>
</feature>
<evidence type="ECO:0000313" key="6">
    <source>
        <dbReference type="Proteomes" id="UP000327493"/>
    </source>
</evidence>
<dbReference type="EMBL" id="VOFY01000005">
    <property type="protein sequence ID" value="KAA8592883.1"/>
    <property type="molecule type" value="Genomic_DNA"/>
</dbReference>
<evidence type="ECO:0000313" key="5">
    <source>
        <dbReference type="EMBL" id="KAA8592883.1"/>
    </source>
</evidence>
<evidence type="ECO:0000256" key="2">
    <source>
        <dbReference type="ARBA" id="ARBA00022741"/>
    </source>
</evidence>
<keyword evidence="3" id="KW-0342">GTP-binding</keyword>
<dbReference type="GO" id="GO:0005525">
    <property type="term" value="F:GTP binding"/>
    <property type="evidence" value="ECO:0007669"/>
    <property type="project" value="UniProtKB-KW"/>
</dbReference>
<dbReference type="Proteomes" id="UP000327493">
    <property type="component" value="Chromosome 5"/>
</dbReference>
<evidence type="ECO:0000259" key="4">
    <source>
        <dbReference type="Pfam" id="PF04548"/>
    </source>
</evidence>
<gene>
    <name evidence="5" type="ORF">FQN60_018338</name>
</gene>
<protein>
    <recommendedName>
        <fullName evidence="4">AIG1-type G domain-containing protein</fullName>
    </recommendedName>
</protein>
<organism evidence="5 6">
    <name type="scientific">Etheostoma spectabile</name>
    <name type="common">orangethroat darter</name>
    <dbReference type="NCBI Taxonomy" id="54343"/>
    <lineage>
        <taxon>Eukaryota</taxon>
        <taxon>Metazoa</taxon>
        <taxon>Chordata</taxon>
        <taxon>Craniata</taxon>
        <taxon>Vertebrata</taxon>
        <taxon>Euteleostomi</taxon>
        <taxon>Actinopterygii</taxon>
        <taxon>Neopterygii</taxon>
        <taxon>Teleostei</taxon>
        <taxon>Neoteleostei</taxon>
        <taxon>Acanthomorphata</taxon>
        <taxon>Eupercaria</taxon>
        <taxon>Perciformes</taxon>
        <taxon>Percoidei</taxon>
        <taxon>Percidae</taxon>
        <taxon>Etheostomatinae</taxon>
        <taxon>Etheostoma</taxon>
    </lineage>
</organism>
<evidence type="ECO:0000256" key="3">
    <source>
        <dbReference type="ARBA" id="ARBA00023134"/>
    </source>
</evidence>
<dbReference type="AlphaFoldDB" id="A0A5J5DI01"/>
<name>A0A5J5DI01_9PERO</name>
<accession>A0A5J5DI01</accession>
<comment type="similarity">
    <text evidence="1">Belongs to the TRAFAC class TrmE-Era-EngA-EngB-Septin-like GTPase superfamily. AIG1/Toc34/Toc159-like paraseptin GTPase family. IAN subfamily.</text>
</comment>
<comment type="caution">
    <text evidence="5">The sequence shown here is derived from an EMBL/GenBank/DDBJ whole genome shotgun (WGS) entry which is preliminary data.</text>
</comment>
<feature type="domain" description="AIG1-type G" evidence="4">
    <location>
        <begin position="1"/>
        <end position="163"/>
    </location>
</feature>
<keyword evidence="2" id="KW-0547">Nucleotide-binding</keyword>
<reference evidence="5 6" key="1">
    <citation type="submission" date="2019-08" db="EMBL/GenBank/DDBJ databases">
        <title>A chromosome-level genome assembly, high-density linkage maps, and genome scans reveal the genomic architecture of hybrid incompatibilities underlying speciation via character displacement in darters (Percidae: Etheostominae).</title>
        <authorList>
            <person name="Moran R.L."/>
            <person name="Catchen J.M."/>
            <person name="Fuller R.C."/>
        </authorList>
    </citation>
    <scope>NUCLEOTIDE SEQUENCE [LARGE SCALE GENOMIC DNA]</scope>
    <source>
        <strain evidence="5">EspeVRDwgs_2016</strain>
        <tissue evidence="5">Muscle</tissue>
    </source>
</reference>
<proteinExistence type="inferred from homology"/>
<dbReference type="InterPro" id="IPR045058">
    <property type="entry name" value="GIMA/IAN/Toc"/>
</dbReference>
<dbReference type="Pfam" id="PF04548">
    <property type="entry name" value="AIG1"/>
    <property type="match status" value="1"/>
</dbReference>
<sequence length="195" mass="22486">GNFILAKTVFNTEEEPDHCLRERGQLEDKRIVIINTPDLLLPDISEHKLTEHVENCVRLSYPGPHVFLLVLQPEDFTEKHKKRLCRVLKFYSDRSFDHSLVLMSILRQESSSVRKNYDPLKNIISICRDKFLWKKTTELPELLECLDQIVKENRGDYVSCEVFVDPASALPGDHQKLKQQVAISAISDDVKVTGK</sequence>
<evidence type="ECO:0000256" key="1">
    <source>
        <dbReference type="ARBA" id="ARBA00008535"/>
    </source>
</evidence>
<keyword evidence="6" id="KW-1185">Reference proteome</keyword>
<dbReference type="InterPro" id="IPR006703">
    <property type="entry name" value="G_AIG1"/>
</dbReference>
<dbReference type="PANTHER" id="PTHR10903">
    <property type="entry name" value="GTPASE, IMAP FAMILY MEMBER-RELATED"/>
    <property type="match status" value="1"/>
</dbReference>
<dbReference type="Gene3D" id="3.40.50.300">
    <property type="entry name" value="P-loop containing nucleotide triphosphate hydrolases"/>
    <property type="match status" value="1"/>
</dbReference>
<dbReference type="PANTHER" id="PTHR10903:SF170">
    <property type="entry name" value="GTPASE IMAP FAMILY MEMBER 7"/>
    <property type="match status" value="1"/>
</dbReference>
<dbReference type="InterPro" id="IPR027417">
    <property type="entry name" value="P-loop_NTPase"/>
</dbReference>